<reference evidence="1" key="1">
    <citation type="submission" date="2018-12" db="EMBL/GenBank/DDBJ databases">
        <title>Three Rhizobium rhizogenes strains isolated from the same crown gall tumor carry diverse plasmids.</title>
        <authorList>
            <person name="Pulawska J."/>
            <person name="Kuzmanovic N."/>
        </authorList>
    </citation>
    <scope>NUCLEOTIDE SEQUENCE</scope>
    <source>
        <strain evidence="1">Colt5.8</strain>
        <plasmid evidence="1">pColt5.8d</plasmid>
    </source>
</reference>
<geneLocation type="plasmid" evidence="1">
    <name>pColt5.8d</name>
</geneLocation>
<evidence type="ECO:0000313" key="1">
    <source>
        <dbReference type="EMBL" id="QCL10013.1"/>
    </source>
</evidence>
<dbReference type="AlphaFoldDB" id="A0A7S5DQZ1"/>
<accession>A0A7S5DQZ1</accession>
<gene>
    <name evidence="1" type="ORF">pC5.8d_710</name>
</gene>
<sequence>MKQALIPLVILLCSIAAFYICLAHMSGQPGYSARNNLSSPTSIE</sequence>
<organism evidence="1">
    <name type="scientific">Rhizobium rhizogenes</name>
    <name type="common">Agrobacterium rhizogenes</name>
    <dbReference type="NCBI Taxonomy" id="359"/>
    <lineage>
        <taxon>Bacteria</taxon>
        <taxon>Pseudomonadati</taxon>
        <taxon>Pseudomonadota</taxon>
        <taxon>Alphaproteobacteria</taxon>
        <taxon>Hyphomicrobiales</taxon>
        <taxon>Rhizobiaceae</taxon>
        <taxon>Rhizobium/Agrobacterium group</taxon>
        <taxon>Rhizobium</taxon>
    </lineage>
</organism>
<name>A0A7S5DQZ1_RHIRH</name>
<keyword evidence="1" id="KW-0614">Plasmid</keyword>
<proteinExistence type="predicted"/>
<protein>
    <submittedName>
        <fullName evidence="1">Putative membrane protein</fullName>
    </submittedName>
</protein>
<dbReference type="EMBL" id="MK318974">
    <property type="protein sequence ID" value="QCL10013.1"/>
    <property type="molecule type" value="Genomic_DNA"/>
</dbReference>